<dbReference type="CDD" id="cd20557">
    <property type="entry name" value="CYCLIN_ScPCL1-like"/>
    <property type="match status" value="1"/>
</dbReference>
<dbReference type="PANTHER" id="PTHR15615">
    <property type="match status" value="1"/>
</dbReference>
<keyword evidence="3" id="KW-1185">Reference proteome</keyword>
<dbReference type="OrthoDB" id="244495at2759"/>
<organism evidence="2 3">
    <name type="scientific">Coprinellus micaceus</name>
    <name type="common">Glistening ink-cap mushroom</name>
    <name type="synonym">Coprinus micaceus</name>
    <dbReference type="NCBI Taxonomy" id="71717"/>
    <lineage>
        <taxon>Eukaryota</taxon>
        <taxon>Fungi</taxon>
        <taxon>Dikarya</taxon>
        <taxon>Basidiomycota</taxon>
        <taxon>Agaricomycotina</taxon>
        <taxon>Agaricomycetes</taxon>
        <taxon>Agaricomycetidae</taxon>
        <taxon>Agaricales</taxon>
        <taxon>Agaricineae</taxon>
        <taxon>Psathyrellaceae</taxon>
        <taxon>Coprinellus</taxon>
    </lineage>
</organism>
<dbReference type="Pfam" id="PF00134">
    <property type="entry name" value="Cyclin_N"/>
    <property type="match status" value="1"/>
</dbReference>
<feature type="domain" description="Cyclin N-terminal" evidence="1">
    <location>
        <begin position="38"/>
        <end position="130"/>
    </location>
</feature>
<feature type="non-terminal residue" evidence="2">
    <location>
        <position position="181"/>
    </location>
</feature>
<dbReference type="GO" id="GO:0000307">
    <property type="term" value="C:cyclin-dependent protein kinase holoenzyme complex"/>
    <property type="evidence" value="ECO:0007669"/>
    <property type="project" value="TreeGrafter"/>
</dbReference>
<dbReference type="GO" id="GO:0016538">
    <property type="term" value="F:cyclin-dependent protein serine/threonine kinase regulator activity"/>
    <property type="evidence" value="ECO:0007669"/>
    <property type="project" value="TreeGrafter"/>
</dbReference>
<dbReference type="InterPro" id="IPR006671">
    <property type="entry name" value="Cyclin_N"/>
</dbReference>
<dbReference type="GO" id="GO:0005634">
    <property type="term" value="C:nucleus"/>
    <property type="evidence" value="ECO:0007669"/>
    <property type="project" value="TreeGrafter"/>
</dbReference>
<comment type="caution">
    <text evidence="2">The sequence shown here is derived from an EMBL/GenBank/DDBJ whole genome shotgun (WGS) entry which is preliminary data.</text>
</comment>
<dbReference type="Gene3D" id="1.10.472.10">
    <property type="entry name" value="Cyclin-like"/>
    <property type="match status" value="1"/>
</dbReference>
<evidence type="ECO:0000313" key="2">
    <source>
        <dbReference type="EMBL" id="TEB21638.1"/>
    </source>
</evidence>
<gene>
    <name evidence="2" type="ORF">FA13DRAFT_1590924</name>
</gene>
<feature type="non-terminal residue" evidence="2">
    <location>
        <position position="1"/>
    </location>
</feature>
<reference evidence="2 3" key="1">
    <citation type="journal article" date="2019" name="Nat. Ecol. Evol.">
        <title>Megaphylogeny resolves global patterns of mushroom evolution.</title>
        <authorList>
            <person name="Varga T."/>
            <person name="Krizsan K."/>
            <person name="Foldi C."/>
            <person name="Dima B."/>
            <person name="Sanchez-Garcia M."/>
            <person name="Sanchez-Ramirez S."/>
            <person name="Szollosi G.J."/>
            <person name="Szarkandi J.G."/>
            <person name="Papp V."/>
            <person name="Albert L."/>
            <person name="Andreopoulos W."/>
            <person name="Angelini C."/>
            <person name="Antonin V."/>
            <person name="Barry K.W."/>
            <person name="Bougher N.L."/>
            <person name="Buchanan P."/>
            <person name="Buyck B."/>
            <person name="Bense V."/>
            <person name="Catcheside P."/>
            <person name="Chovatia M."/>
            <person name="Cooper J."/>
            <person name="Damon W."/>
            <person name="Desjardin D."/>
            <person name="Finy P."/>
            <person name="Geml J."/>
            <person name="Haridas S."/>
            <person name="Hughes K."/>
            <person name="Justo A."/>
            <person name="Karasinski D."/>
            <person name="Kautmanova I."/>
            <person name="Kiss B."/>
            <person name="Kocsube S."/>
            <person name="Kotiranta H."/>
            <person name="LaButti K.M."/>
            <person name="Lechner B.E."/>
            <person name="Liimatainen K."/>
            <person name="Lipzen A."/>
            <person name="Lukacs Z."/>
            <person name="Mihaltcheva S."/>
            <person name="Morgado L.N."/>
            <person name="Niskanen T."/>
            <person name="Noordeloos M.E."/>
            <person name="Ohm R.A."/>
            <person name="Ortiz-Santana B."/>
            <person name="Ovrebo C."/>
            <person name="Racz N."/>
            <person name="Riley R."/>
            <person name="Savchenko A."/>
            <person name="Shiryaev A."/>
            <person name="Soop K."/>
            <person name="Spirin V."/>
            <person name="Szebenyi C."/>
            <person name="Tomsovsky M."/>
            <person name="Tulloss R.E."/>
            <person name="Uehling J."/>
            <person name="Grigoriev I.V."/>
            <person name="Vagvolgyi C."/>
            <person name="Papp T."/>
            <person name="Martin F.M."/>
            <person name="Miettinen O."/>
            <person name="Hibbett D.S."/>
            <person name="Nagy L.G."/>
        </authorList>
    </citation>
    <scope>NUCLEOTIDE SEQUENCE [LARGE SCALE GENOMIC DNA]</scope>
    <source>
        <strain evidence="2 3">FP101781</strain>
    </source>
</reference>
<dbReference type="InterPro" id="IPR013922">
    <property type="entry name" value="Cyclin_PHO80-like"/>
</dbReference>
<accession>A0A4Y7SIZ1</accession>
<sequence length="181" mass="20845">PFYGHEATARLCTRFITNLFQFPKSPSSAAYPEVELPYFIAYTLHRTKLHPCIAFATHMLLQRLKARFPTAQCTSARRLFTSAYMIMSKVIWEDTYSNKSWRVATQEIYSLREINQMEREMCGYVDWELTVDSKMLSDFEMMVAKDYSQDRTSYLNYPLTMVSKRAAVAAAAKAAPTTSTP</sequence>
<dbReference type="Proteomes" id="UP000298030">
    <property type="component" value="Unassembled WGS sequence"/>
</dbReference>
<dbReference type="PANTHER" id="PTHR15615:SF108">
    <property type="entry name" value="PROTEIN CNPPD1"/>
    <property type="match status" value="1"/>
</dbReference>
<evidence type="ECO:0000313" key="3">
    <source>
        <dbReference type="Proteomes" id="UP000298030"/>
    </source>
</evidence>
<dbReference type="SUPFAM" id="SSF47954">
    <property type="entry name" value="Cyclin-like"/>
    <property type="match status" value="1"/>
</dbReference>
<name>A0A4Y7SIZ1_COPMI</name>
<protein>
    <recommendedName>
        <fullName evidence="1">Cyclin N-terminal domain-containing protein</fullName>
    </recommendedName>
</protein>
<dbReference type="STRING" id="71717.A0A4Y7SIZ1"/>
<dbReference type="AlphaFoldDB" id="A0A4Y7SIZ1"/>
<proteinExistence type="predicted"/>
<evidence type="ECO:0000259" key="1">
    <source>
        <dbReference type="Pfam" id="PF00134"/>
    </source>
</evidence>
<dbReference type="InterPro" id="IPR036915">
    <property type="entry name" value="Cyclin-like_sf"/>
</dbReference>
<dbReference type="GO" id="GO:0019901">
    <property type="term" value="F:protein kinase binding"/>
    <property type="evidence" value="ECO:0007669"/>
    <property type="project" value="InterPro"/>
</dbReference>
<dbReference type="EMBL" id="QPFP01000105">
    <property type="protein sequence ID" value="TEB21638.1"/>
    <property type="molecule type" value="Genomic_DNA"/>
</dbReference>